<feature type="transmembrane region" description="Helical" evidence="1">
    <location>
        <begin position="269"/>
        <end position="286"/>
    </location>
</feature>
<dbReference type="EMBL" id="JACKWZ010000242">
    <property type="protein sequence ID" value="KAF9410891.1"/>
    <property type="molecule type" value="Genomic_DNA"/>
</dbReference>
<organism evidence="3 4">
    <name type="scientific">Spodoptera exigua</name>
    <name type="common">Beet armyworm</name>
    <name type="synonym">Noctua fulgens</name>
    <dbReference type="NCBI Taxonomy" id="7107"/>
    <lineage>
        <taxon>Eukaryota</taxon>
        <taxon>Metazoa</taxon>
        <taxon>Ecdysozoa</taxon>
        <taxon>Arthropoda</taxon>
        <taxon>Hexapoda</taxon>
        <taxon>Insecta</taxon>
        <taxon>Pterygota</taxon>
        <taxon>Neoptera</taxon>
        <taxon>Endopterygota</taxon>
        <taxon>Lepidoptera</taxon>
        <taxon>Glossata</taxon>
        <taxon>Ditrysia</taxon>
        <taxon>Noctuoidea</taxon>
        <taxon>Noctuidae</taxon>
        <taxon>Amphipyrinae</taxon>
        <taxon>Spodoptera</taxon>
    </lineage>
</organism>
<feature type="signal peptide" evidence="2">
    <location>
        <begin position="1"/>
        <end position="17"/>
    </location>
</feature>
<dbReference type="Proteomes" id="UP000648187">
    <property type="component" value="Unassembled WGS sequence"/>
</dbReference>
<feature type="transmembrane region" description="Helical" evidence="1">
    <location>
        <begin position="482"/>
        <end position="504"/>
    </location>
</feature>
<evidence type="ECO:0008006" key="5">
    <source>
        <dbReference type="Google" id="ProtNLM"/>
    </source>
</evidence>
<keyword evidence="1" id="KW-0812">Transmembrane</keyword>
<feature type="transmembrane region" description="Helical" evidence="1">
    <location>
        <begin position="451"/>
        <end position="470"/>
    </location>
</feature>
<feature type="transmembrane region" description="Helical" evidence="1">
    <location>
        <begin position="587"/>
        <end position="608"/>
    </location>
</feature>
<keyword evidence="2" id="KW-0732">Signal</keyword>
<feature type="transmembrane region" description="Helical" evidence="1">
    <location>
        <begin position="516"/>
        <end position="538"/>
    </location>
</feature>
<dbReference type="PANTHER" id="PTHR11161:SF72">
    <property type="entry name" value="FI21449P1"/>
    <property type="match status" value="1"/>
</dbReference>
<feature type="transmembrane region" description="Helical" evidence="1">
    <location>
        <begin position="307"/>
        <end position="326"/>
    </location>
</feature>
<dbReference type="PANTHER" id="PTHR11161">
    <property type="entry name" value="O-ACYLTRANSFERASE"/>
    <property type="match status" value="1"/>
</dbReference>
<protein>
    <recommendedName>
        <fullName evidence="5">Acyltransferase 3 domain-containing protein</fullName>
    </recommendedName>
</protein>
<feature type="chain" id="PRO_5032879237" description="Acyltransferase 3 domain-containing protein" evidence="2">
    <location>
        <begin position="18"/>
        <end position="621"/>
    </location>
</feature>
<gene>
    <name evidence="3" type="ORF">HW555_010178</name>
</gene>
<reference evidence="3" key="1">
    <citation type="submission" date="2020-08" db="EMBL/GenBank/DDBJ databases">
        <title>Spodoptera exigua strain:BAW_Kor-Di-RS1 Genome sequencing and assembly.</title>
        <authorList>
            <person name="Kim J."/>
            <person name="Nam H.Y."/>
            <person name="Kwon M."/>
            <person name="Choi J.H."/>
            <person name="Cho S.R."/>
            <person name="Kim G.-H."/>
        </authorList>
    </citation>
    <scope>NUCLEOTIDE SEQUENCE</scope>
    <source>
        <strain evidence="3">BAW_Kor-Di-RS1</strain>
        <tissue evidence="3">Whole-body</tissue>
    </source>
</reference>
<evidence type="ECO:0000313" key="4">
    <source>
        <dbReference type="Proteomes" id="UP000648187"/>
    </source>
</evidence>
<dbReference type="InterPro" id="IPR052728">
    <property type="entry name" value="O2_lipid_transport_reg"/>
</dbReference>
<keyword evidence="4" id="KW-1185">Reference proteome</keyword>
<evidence type="ECO:0000256" key="1">
    <source>
        <dbReference type="SAM" id="Phobius"/>
    </source>
</evidence>
<feature type="transmembrane region" description="Helical" evidence="1">
    <location>
        <begin position="398"/>
        <end position="418"/>
    </location>
</feature>
<accession>A0A835GAF4</accession>
<evidence type="ECO:0000313" key="3">
    <source>
        <dbReference type="EMBL" id="KAF9410891.1"/>
    </source>
</evidence>
<comment type="caution">
    <text evidence="3">The sequence shown here is derived from an EMBL/GenBank/DDBJ whole genome shotgun (WGS) entry which is preliminary data.</text>
</comment>
<evidence type="ECO:0000256" key="2">
    <source>
        <dbReference type="SAM" id="SignalP"/>
    </source>
</evidence>
<sequence length="621" mass="71451">MATTTLSLLLFVSFVSAREFTDAETSNFPKLFHLDDYERCLAKEDGVYCLGTFDLTPAKLPHATYDLMKAYTDESYRHFNRTKIYRGFCLSDRCSPAALARFQTTLDLGKDPEELFERCTDFYMQNENFHASLQSLDYCRTHADIIEASERPPTSAEVIFKNVVYALVIANIVGTIYDNYAGDNPNKSKLLSAFSIPANWRRLTFIREGGDPRQAALVPMEGLRVMALGFTTYAHANVIHYMFHIKNPEYLERLTQRVDGVYLSDGTSLIQAFVMMTCFLTGYNLLIYSQKQELGLHMLPLCIIKRLIRITPVHLLIVGFGATWWLNTRDGPLVSTTIGLESEACATKFWSHVFLVNNIVDSDKYCVVPTWFLPVNMHMYILACTLTLLLWRRRCFAVRLYLVLFFASCLLNGFVAYMKDYKSMIYLSTPEQIRRIFRDTPSFTEFYLSSWGALPACFLGLILAHIQFALDERKIKLSDYKWFVYLHYTTFPVTFVWALTGVYARSHSSDVFNALYMGFDRPMFCILMCIGLLGAFHIDGPIRKFYSWRGWRTMARMSLTVMMLHWCVDMTIANRSVVYGTSAIDMLVDWCATNLITYVLAVPITVLVEIPMQRFIEALIF</sequence>
<proteinExistence type="predicted"/>
<keyword evidence="1" id="KW-1133">Transmembrane helix</keyword>
<feature type="transmembrane region" description="Helical" evidence="1">
    <location>
        <begin position="559"/>
        <end position="581"/>
    </location>
</feature>
<name>A0A835GAF4_SPOEX</name>
<dbReference type="AlphaFoldDB" id="A0A835GAF4"/>
<feature type="transmembrane region" description="Helical" evidence="1">
    <location>
        <begin position="371"/>
        <end position="391"/>
    </location>
</feature>
<keyword evidence="1" id="KW-0472">Membrane</keyword>